<dbReference type="PRINTS" id="PR00987">
    <property type="entry name" value="TRNASYNTHGLU"/>
</dbReference>
<dbReference type="EMBL" id="JAGQFT010000026">
    <property type="protein sequence ID" value="MBR0561894.1"/>
    <property type="molecule type" value="Genomic_DNA"/>
</dbReference>
<feature type="binding site" evidence="9">
    <location>
        <begin position="38"/>
        <end position="40"/>
    </location>
    <ligand>
        <name>ATP</name>
        <dbReference type="ChEBI" id="CHEBI:30616"/>
    </ligand>
</feature>
<evidence type="ECO:0000256" key="1">
    <source>
        <dbReference type="ARBA" id="ARBA00005594"/>
    </source>
</evidence>
<feature type="binding site" evidence="9">
    <location>
        <position position="70"/>
    </location>
    <ligand>
        <name>L-glutamine</name>
        <dbReference type="ChEBI" id="CHEBI:58359"/>
    </ligand>
</feature>
<comment type="caution">
    <text evidence="9">Lacks conserved residue(s) required for the propagation of feature annotation.</text>
</comment>
<feature type="binding site" evidence="9">
    <location>
        <begin position="281"/>
        <end position="282"/>
    </location>
    <ligand>
        <name>ATP</name>
        <dbReference type="ChEBI" id="CHEBI:30616"/>
    </ligand>
</feature>
<dbReference type="InterPro" id="IPR022861">
    <property type="entry name" value="Gln_tRNA_ligase_bac"/>
</dbReference>
<keyword evidence="4 9" id="KW-0547">Nucleotide-binding</keyword>
<proteinExistence type="inferred from homology"/>
<dbReference type="InterPro" id="IPR000924">
    <property type="entry name" value="Glu/Gln-tRNA-synth"/>
</dbReference>
<organism evidence="14">
    <name type="scientific">Coralloluteibacterium stylophorae</name>
    <dbReference type="NCBI Taxonomy" id="1776034"/>
    <lineage>
        <taxon>Bacteria</taxon>
        <taxon>Pseudomonadati</taxon>
        <taxon>Pseudomonadota</taxon>
        <taxon>Gammaproteobacteria</taxon>
        <taxon>Lysobacterales</taxon>
        <taxon>Lysobacteraceae</taxon>
        <taxon>Coralloluteibacterium</taxon>
    </lineage>
</organism>
<keyword evidence="16" id="KW-1185">Reference proteome</keyword>
<evidence type="ECO:0000256" key="7">
    <source>
        <dbReference type="ARBA" id="ARBA00023146"/>
    </source>
</evidence>
<comment type="similarity">
    <text evidence="1 9 10">Belongs to the class-I aminoacyl-tRNA synthetase family.</text>
</comment>
<evidence type="ECO:0000256" key="8">
    <source>
        <dbReference type="ARBA" id="ARBA00048270"/>
    </source>
</evidence>
<comment type="catalytic activity">
    <reaction evidence="8 9">
        <text>tRNA(Gln) + L-glutamine + ATP = L-glutaminyl-tRNA(Gln) + AMP + diphosphate</text>
        <dbReference type="Rhea" id="RHEA:20121"/>
        <dbReference type="Rhea" id="RHEA-COMP:9662"/>
        <dbReference type="Rhea" id="RHEA-COMP:9681"/>
        <dbReference type="ChEBI" id="CHEBI:30616"/>
        <dbReference type="ChEBI" id="CHEBI:33019"/>
        <dbReference type="ChEBI" id="CHEBI:58359"/>
        <dbReference type="ChEBI" id="CHEBI:78442"/>
        <dbReference type="ChEBI" id="CHEBI:78521"/>
        <dbReference type="ChEBI" id="CHEBI:456215"/>
        <dbReference type="EC" id="6.1.1.18"/>
    </reaction>
</comment>
<dbReference type="InterPro" id="IPR050132">
    <property type="entry name" value="Gln/Glu-tRNA_Ligase"/>
</dbReference>
<dbReference type="EC" id="6.1.1.18" evidence="9"/>
<dbReference type="InterPro" id="IPR001412">
    <property type="entry name" value="aa-tRNA-synth_I_CS"/>
</dbReference>
<feature type="binding site" evidence="9">
    <location>
        <position position="214"/>
    </location>
    <ligand>
        <name>L-glutamine</name>
        <dbReference type="ChEBI" id="CHEBI:58359"/>
    </ligand>
</feature>
<dbReference type="GO" id="GO:0004819">
    <property type="term" value="F:glutamine-tRNA ligase activity"/>
    <property type="evidence" value="ECO:0007669"/>
    <property type="project" value="UniProtKB-UniRule"/>
</dbReference>
<keyword evidence="6 9" id="KW-0648">Protein biosynthesis</keyword>
<dbReference type="GO" id="GO:0005829">
    <property type="term" value="C:cytosol"/>
    <property type="evidence" value="ECO:0007669"/>
    <property type="project" value="TreeGrafter"/>
</dbReference>
<dbReference type="SUPFAM" id="SSF52374">
    <property type="entry name" value="Nucleotidylyl transferase"/>
    <property type="match status" value="1"/>
</dbReference>
<gene>
    <name evidence="9" type="primary">glnS</name>
    <name evidence="15" type="ORF">KB893_003145</name>
    <name evidence="14" type="ORF">KB893_05115</name>
</gene>
<dbReference type="InterPro" id="IPR011035">
    <property type="entry name" value="Ribosomal_bL25/Gln-tRNA_synth"/>
</dbReference>
<dbReference type="InterPro" id="IPR020059">
    <property type="entry name" value="Glu/Gln-tRNA-synth_Ib_codon-bd"/>
</dbReference>
<dbReference type="InterPro" id="IPR004514">
    <property type="entry name" value="Gln-tRNA-synth"/>
</dbReference>
<evidence type="ECO:0000256" key="10">
    <source>
        <dbReference type="RuleBase" id="RU363037"/>
    </source>
</evidence>
<evidence type="ECO:0000256" key="2">
    <source>
        <dbReference type="ARBA" id="ARBA00022490"/>
    </source>
</evidence>
<name>A0A8J8AXP2_9GAMM</name>
<comment type="subcellular location">
    <subcellularLocation>
        <location evidence="9">Cytoplasm</location>
    </subcellularLocation>
</comment>
<dbReference type="SUPFAM" id="SSF50715">
    <property type="entry name" value="Ribosomal protein L25-like"/>
    <property type="match status" value="1"/>
</dbReference>
<evidence type="ECO:0000259" key="11">
    <source>
        <dbReference type="Pfam" id="PF00749"/>
    </source>
</evidence>
<dbReference type="Gene3D" id="3.40.50.620">
    <property type="entry name" value="HUPs"/>
    <property type="match status" value="1"/>
</dbReference>
<keyword evidence="5 9" id="KW-0067">ATP-binding</keyword>
<feature type="short sequence motif" description="'HIGH' region" evidence="9">
    <location>
        <begin position="37"/>
        <end position="47"/>
    </location>
</feature>
<feature type="domain" description="Glutamyl/glutaminyl-tRNA synthetase class Ib anti-codon binding" evidence="12">
    <location>
        <begin position="360"/>
        <end position="459"/>
    </location>
</feature>
<dbReference type="InterPro" id="IPR049437">
    <property type="entry name" value="tRNA-synt_1c_C2"/>
</dbReference>
<dbReference type="Gene3D" id="2.40.240.10">
    <property type="entry name" value="Ribosomal Protein L25, Chain P"/>
    <property type="match status" value="2"/>
</dbReference>
<dbReference type="Pfam" id="PF20974">
    <property type="entry name" value="tRNA-synt_1c_C2"/>
    <property type="match status" value="1"/>
</dbReference>
<feature type="short sequence motif" description="'KMSKS' region" evidence="9">
    <location>
        <begin position="288"/>
        <end position="292"/>
    </location>
</feature>
<dbReference type="PANTHER" id="PTHR43097:SF5">
    <property type="entry name" value="GLUTAMATE--TRNA LIGASE"/>
    <property type="match status" value="1"/>
</dbReference>
<dbReference type="FunFam" id="1.10.1160.10:FF:000001">
    <property type="entry name" value="Glutamine--tRNA ligase"/>
    <property type="match status" value="1"/>
</dbReference>
<dbReference type="Proteomes" id="UP000675747">
    <property type="component" value="Unassembled WGS sequence"/>
</dbReference>
<dbReference type="FunFam" id="3.90.800.10:FF:000001">
    <property type="entry name" value="Glutamine--tRNA ligase"/>
    <property type="match status" value="1"/>
</dbReference>
<keyword evidence="7 9" id="KW-0030">Aminoacyl-tRNA synthetase</keyword>
<dbReference type="InterPro" id="IPR014729">
    <property type="entry name" value="Rossmann-like_a/b/a_fold"/>
</dbReference>
<evidence type="ECO:0000256" key="6">
    <source>
        <dbReference type="ARBA" id="ARBA00022917"/>
    </source>
</evidence>
<evidence type="ECO:0000259" key="13">
    <source>
        <dbReference type="Pfam" id="PF20974"/>
    </source>
</evidence>
<dbReference type="Pfam" id="PF03950">
    <property type="entry name" value="tRNA-synt_1c_C"/>
    <property type="match status" value="1"/>
</dbReference>
<reference evidence="15 16" key="1">
    <citation type="journal article" date="2021" name="Microbiol. Resour. Announc.">
        <title>Draft Genome Sequence of Coralloluteibacterium stylophorae LMG 29479T.</title>
        <authorList>
            <person name="Karlyshev A.V."/>
            <person name="Kudryashova E.B."/>
            <person name="Ariskina E.V."/>
            <person name="Conroy A.P."/>
            <person name="Abidueva E.Y."/>
        </authorList>
    </citation>
    <scope>NUCLEOTIDE SEQUENCE [LARGE SCALE GENOMIC DNA]</scope>
    <source>
        <strain evidence="15 16">LMG 29479</strain>
    </source>
</reference>
<dbReference type="HAMAP" id="MF_00126">
    <property type="entry name" value="Gln_tRNA_synth"/>
    <property type="match status" value="1"/>
</dbReference>
<dbReference type="AlphaFoldDB" id="A0A8J8AXP2"/>
<dbReference type="PROSITE" id="PS00178">
    <property type="entry name" value="AA_TRNA_LIGASE_I"/>
    <property type="match status" value="1"/>
</dbReference>
<dbReference type="InterPro" id="IPR020061">
    <property type="entry name" value="Glu_tRNA_lig_a-bdl"/>
</dbReference>
<feature type="binding site" evidence="9">
    <location>
        <begin position="44"/>
        <end position="50"/>
    </location>
    <ligand>
        <name>ATP</name>
        <dbReference type="ChEBI" id="CHEBI:30616"/>
    </ligand>
</feature>
<comment type="caution">
    <text evidence="14">The sequence shown here is derived from an EMBL/GenBank/DDBJ whole genome shotgun (WGS) entry which is preliminary data.</text>
</comment>
<dbReference type="NCBIfam" id="NF011291">
    <property type="entry name" value="PRK14703.1"/>
    <property type="match status" value="1"/>
</dbReference>
<dbReference type="GO" id="GO:0006425">
    <property type="term" value="P:glutaminyl-tRNA aminoacylation"/>
    <property type="evidence" value="ECO:0007669"/>
    <property type="project" value="UniProtKB-UniRule"/>
</dbReference>
<dbReference type="NCBIfam" id="TIGR00440">
    <property type="entry name" value="glnS"/>
    <property type="match status" value="1"/>
</dbReference>
<evidence type="ECO:0000256" key="9">
    <source>
        <dbReference type="HAMAP-Rule" id="MF_00126"/>
    </source>
</evidence>
<dbReference type="InterPro" id="IPR020058">
    <property type="entry name" value="Glu/Gln-tRNA-synth_Ib_cat-dom"/>
</dbReference>
<evidence type="ECO:0000313" key="14">
    <source>
        <dbReference type="EMBL" id="MBR0561894.1"/>
    </source>
</evidence>
<dbReference type="Gene3D" id="1.10.1160.10">
    <property type="entry name" value="Glutamyl-trna Synthetase, Domain 2"/>
    <property type="match status" value="1"/>
</dbReference>
<comment type="subunit">
    <text evidence="9">Monomer.</text>
</comment>
<feature type="domain" description="Glutamyl/glutaminyl-tRNA synthetase class Ib catalytic" evidence="11">
    <location>
        <begin position="31"/>
        <end position="356"/>
    </location>
</feature>
<evidence type="ECO:0000259" key="12">
    <source>
        <dbReference type="Pfam" id="PF03950"/>
    </source>
</evidence>
<evidence type="ECO:0000313" key="15">
    <source>
        <dbReference type="EMBL" id="MBS7456130.1"/>
    </source>
</evidence>
<dbReference type="FunFam" id="3.40.50.620:FF:000037">
    <property type="entry name" value="Glutamine--tRNA ligase cytoplasmic"/>
    <property type="match status" value="1"/>
</dbReference>
<dbReference type="GO" id="GO:0005524">
    <property type="term" value="F:ATP binding"/>
    <property type="evidence" value="ECO:0007669"/>
    <property type="project" value="UniProtKB-UniRule"/>
</dbReference>
<keyword evidence="3 9" id="KW-0436">Ligase</keyword>
<feature type="domain" description="tRNA synthetases class I (E and Q) anti-codon binding" evidence="13">
    <location>
        <begin position="476"/>
        <end position="551"/>
    </location>
</feature>
<protein>
    <recommendedName>
        <fullName evidence="9">Glutamine--tRNA ligase</fullName>
        <ecNumber evidence="9">6.1.1.18</ecNumber>
    </recommendedName>
    <alternativeName>
        <fullName evidence="9">Glutaminyl-tRNA synthetase</fullName>
        <shortName evidence="9">GlnRS</shortName>
    </alternativeName>
</protein>
<keyword evidence="2 9" id="KW-0963">Cytoplasm</keyword>
<evidence type="ECO:0000256" key="5">
    <source>
        <dbReference type="ARBA" id="ARBA00022840"/>
    </source>
</evidence>
<reference evidence="14" key="2">
    <citation type="submission" date="2021-04" db="EMBL/GenBank/DDBJ databases">
        <authorList>
            <person name="Karlyshev A.V."/>
        </authorList>
    </citation>
    <scope>NUCLEOTIDE SEQUENCE</scope>
    <source>
        <strain evidence="14">LMG 29479</strain>
    </source>
</reference>
<sequence length="577" mass="65644">MTDATSPDAPRQDFIRQIVRSDLAEGRQQTVRTRFPPEPNGYLHIGHAKAICLSFGVAREFGGTCNLRLDDTNPAKELPEYVRAIQEDVHWLGFDWANLRHASDYFEVFYLAAEKLVREGHAYVDDLSAEEVRDHRGTLTEPGRNSPWRERSPEENLDLLRRMRAGEFADGAKTLRAKIDMASGNINLRDPAIYRIKKVPHQNTGDAWPIYPMYDYAHCLSDAIEGITHSLCTLEFEDHRPLYDWFVDRVDLAGSPELLAPLRERGIDDAASKPRQIEFSRLSLNFNITSKRKLMTLVQEGLVDGWDDPRMPTLQGLRRRGFPPAALRLLADRVGISKQNSVTDFSVLEGCAREVLDAAAARRLAVIDPLKLVITNLPEDHAEQLVFPNHPKDESFGTRAVPFSRTLWIEQDDFMREPVKGFHRLKPGGEVRLRGVGIVRCDEVVVDGERVTELRCTLDLDTRPGMPGADRKIKGTIHWVSALHALDAEVRLYDRLFDVADPDDDADGKGYRDHLNPEAKRVVRGFVEPSAAEVEPETRLQFERLGFFVADRRDHSPRRPVFNRVVTLRDVWARREG</sequence>
<dbReference type="Gene3D" id="3.90.800.10">
    <property type="entry name" value="Glutamyl-tRNA Synthetase, Domain 3"/>
    <property type="match status" value="1"/>
</dbReference>
<dbReference type="FunFam" id="2.40.240.10:FF:000020">
    <property type="entry name" value="Glutamine--tRNA ligase"/>
    <property type="match status" value="1"/>
</dbReference>
<evidence type="ECO:0000256" key="3">
    <source>
        <dbReference type="ARBA" id="ARBA00022598"/>
    </source>
</evidence>
<dbReference type="InterPro" id="IPR020056">
    <property type="entry name" value="Rbsml_bL25/Gln-tRNA_synth_N"/>
</dbReference>
<evidence type="ECO:0000313" key="16">
    <source>
        <dbReference type="Proteomes" id="UP000675747"/>
    </source>
</evidence>
<accession>A0A8J8AXP2</accession>
<dbReference type="RefSeq" id="WP_211925859.1">
    <property type="nucleotide sequence ID" value="NZ_JAGQFT020000002.1"/>
</dbReference>
<dbReference type="Pfam" id="PF00749">
    <property type="entry name" value="tRNA-synt_1c"/>
    <property type="match status" value="1"/>
</dbReference>
<feature type="binding site" evidence="9">
    <location>
        <position position="233"/>
    </location>
    <ligand>
        <name>ATP</name>
        <dbReference type="ChEBI" id="CHEBI:30616"/>
    </ligand>
</feature>
<dbReference type="EMBL" id="JAGQFT020000002">
    <property type="protein sequence ID" value="MBS7456130.1"/>
    <property type="molecule type" value="Genomic_DNA"/>
</dbReference>
<dbReference type="PANTHER" id="PTHR43097">
    <property type="entry name" value="GLUTAMINE-TRNA LIGASE"/>
    <property type="match status" value="1"/>
</dbReference>
<evidence type="ECO:0000256" key="4">
    <source>
        <dbReference type="ARBA" id="ARBA00022741"/>
    </source>
</evidence>
<dbReference type="GO" id="GO:0006424">
    <property type="term" value="P:glutamyl-tRNA aminoacylation"/>
    <property type="evidence" value="ECO:0007669"/>
    <property type="project" value="UniProtKB-UniRule"/>
</dbReference>